<organism evidence="1 2">
    <name type="scientific">Dreissena polymorpha</name>
    <name type="common">Zebra mussel</name>
    <name type="synonym">Mytilus polymorpha</name>
    <dbReference type="NCBI Taxonomy" id="45954"/>
    <lineage>
        <taxon>Eukaryota</taxon>
        <taxon>Metazoa</taxon>
        <taxon>Spiralia</taxon>
        <taxon>Lophotrochozoa</taxon>
        <taxon>Mollusca</taxon>
        <taxon>Bivalvia</taxon>
        <taxon>Autobranchia</taxon>
        <taxon>Heteroconchia</taxon>
        <taxon>Euheterodonta</taxon>
        <taxon>Imparidentia</taxon>
        <taxon>Neoheterodontei</taxon>
        <taxon>Myida</taxon>
        <taxon>Dreissenoidea</taxon>
        <taxon>Dreissenidae</taxon>
        <taxon>Dreissena</taxon>
    </lineage>
</organism>
<dbReference type="Proteomes" id="UP000828390">
    <property type="component" value="Unassembled WGS sequence"/>
</dbReference>
<dbReference type="AlphaFoldDB" id="A0A9D4IYR0"/>
<comment type="caution">
    <text evidence="1">The sequence shown here is derived from an EMBL/GenBank/DDBJ whole genome shotgun (WGS) entry which is preliminary data.</text>
</comment>
<protein>
    <submittedName>
        <fullName evidence="1">Uncharacterized protein</fullName>
    </submittedName>
</protein>
<sequence>MLHLQDKSLYVDPLPILSYRWIMREKRNWQFWLHRKMDSADQSLFATTPSLTR</sequence>
<accession>A0A9D4IYR0</accession>
<reference evidence="1" key="1">
    <citation type="journal article" date="2019" name="bioRxiv">
        <title>The Genome of the Zebra Mussel, Dreissena polymorpha: A Resource for Invasive Species Research.</title>
        <authorList>
            <person name="McCartney M.A."/>
            <person name="Auch B."/>
            <person name="Kono T."/>
            <person name="Mallez S."/>
            <person name="Zhang Y."/>
            <person name="Obille A."/>
            <person name="Becker A."/>
            <person name="Abrahante J.E."/>
            <person name="Garbe J."/>
            <person name="Badalamenti J.P."/>
            <person name="Herman A."/>
            <person name="Mangelson H."/>
            <person name="Liachko I."/>
            <person name="Sullivan S."/>
            <person name="Sone E.D."/>
            <person name="Koren S."/>
            <person name="Silverstein K.A.T."/>
            <person name="Beckman K.B."/>
            <person name="Gohl D.M."/>
        </authorList>
    </citation>
    <scope>NUCLEOTIDE SEQUENCE</scope>
    <source>
        <strain evidence="1">Duluth1</strain>
        <tissue evidence="1">Whole animal</tissue>
    </source>
</reference>
<evidence type="ECO:0000313" key="1">
    <source>
        <dbReference type="EMBL" id="KAH3791870.1"/>
    </source>
</evidence>
<gene>
    <name evidence="1" type="ORF">DPMN_145361</name>
</gene>
<proteinExistence type="predicted"/>
<evidence type="ECO:0000313" key="2">
    <source>
        <dbReference type="Proteomes" id="UP000828390"/>
    </source>
</evidence>
<name>A0A9D4IYR0_DREPO</name>
<keyword evidence="2" id="KW-1185">Reference proteome</keyword>
<dbReference type="EMBL" id="JAIWYP010000007">
    <property type="protein sequence ID" value="KAH3791870.1"/>
    <property type="molecule type" value="Genomic_DNA"/>
</dbReference>
<reference evidence="1" key="2">
    <citation type="submission" date="2020-11" db="EMBL/GenBank/DDBJ databases">
        <authorList>
            <person name="McCartney M.A."/>
            <person name="Auch B."/>
            <person name="Kono T."/>
            <person name="Mallez S."/>
            <person name="Becker A."/>
            <person name="Gohl D.M."/>
            <person name="Silverstein K.A.T."/>
            <person name="Koren S."/>
            <person name="Bechman K.B."/>
            <person name="Herman A."/>
            <person name="Abrahante J.E."/>
            <person name="Garbe J."/>
        </authorList>
    </citation>
    <scope>NUCLEOTIDE SEQUENCE</scope>
    <source>
        <strain evidence="1">Duluth1</strain>
        <tissue evidence="1">Whole animal</tissue>
    </source>
</reference>